<reference evidence="15" key="1">
    <citation type="submission" date="2022-03" db="EMBL/GenBank/DDBJ databases">
        <authorList>
            <person name="Martin C."/>
        </authorList>
    </citation>
    <scope>NUCLEOTIDE SEQUENCE</scope>
</reference>
<evidence type="ECO:0000256" key="8">
    <source>
        <dbReference type="ARBA" id="ARBA00022989"/>
    </source>
</evidence>
<evidence type="ECO:0000256" key="6">
    <source>
        <dbReference type="ARBA" id="ARBA00022692"/>
    </source>
</evidence>
<keyword evidence="4 12" id="KW-0328">Glycosyltransferase</keyword>
<evidence type="ECO:0000259" key="14">
    <source>
        <dbReference type="Pfam" id="PF17039"/>
    </source>
</evidence>
<dbReference type="GO" id="GO:0008417">
    <property type="term" value="F:fucosyltransferase activity"/>
    <property type="evidence" value="ECO:0007669"/>
    <property type="project" value="InterPro"/>
</dbReference>
<keyword evidence="10" id="KW-0472">Membrane</keyword>
<evidence type="ECO:0000256" key="9">
    <source>
        <dbReference type="ARBA" id="ARBA00023034"/>
    </source>
</evidence>
<evidence type="ECO:0000256" key="12">
    <source>
        <dbReference type="RuleBase" id="RU003832"/>
    </source>
</evidence>
<dbReference type="InterPro" id="IPR031481">
    <property type="entry name" value="Glyco_tran_10_N"/>
</dbReference>
<dbReference type="InterPro" id="IPR001503">
    <property type="entry name" value="Glyco_trans_10"/>
</dbReference>
<keyword evidence="8" id="KW-1133">Transmembrane helix</keyword>
<dbReference type="PANTHER" id="PTHR48438">
    <property type="entry name" value="ALPHA-(1,3)-FUCOSYLTRANSFERASE C-RELATED"/>
    <property type="match status" value="1"/>
</dbReference>
<dbReference type="InterPro" id="IPR055270">
    <property type="entry name" value="Glyco_tran_10_C"/>
</dbReference>
<evidence type="ECO:0000256" key="7">
    <source>
        <dbReference type="ARBA" id="ARBA00022968"/>
    </source>
</evidence>
<feature type="non-terminal residue" evidence="15">
    <location>
        <position position="1"/>
    </location>
</feature>
<evidence type="ECO:0000256" key="5">
    <source>
        <dbReference type="ARBA" id="ARBA00022679"/>
    </source>
</evidence>
<dbReference type="GO" id="GO:0000139">
    <property type="term" value="C:Golgi membrane"/>
    <property type="evidence" value="ECO:0007669"/>
    <property type="project" value="UniProtKB-SubCell"/>
</dbReference>
<organism evidence="15 16">
    <name type="scientific">Owenia fusiformis</name>
    <name type="common">Polychaete worm</name>
    <dbReference type="NCBI Taxonomy" id="6347"/>
    <lineage>
        <taxon>Eukaryota</taxon>
        <taxon>Metazoa</taxon>
        <taxon>Spiralia</taxon>
        <taxon>Lophotrochozoa</taxon>
        <taxon>Annelida</taxon>
        <taxon>Polychaeta</taxon>
        <taxon>Sedentaria</taxon>
        <taxon>Canalipalpata</taxon>
        <taxon>Sabellida</taxon>
        <taxon>Oweniida</taxon>
        <taxon>Oweniidae</taxon>
        <taxon>Owenia</taxon>
    </lineage>
</organism>
<evidence type="ECO:0000256" key="1">
    <source>
        <dbReference type="ARBA" id="ARBA00004323"/>
    </source>
</evidence>
<feature type="domain" description="Fucosyltransferase C-terminal" evidence="13">
    <location>
        <begin position="198"/>
        <end position="381"/>
    </location>
</feature>
<evidence type="ECO:0000313" key="15">
    <source>
        <dbReference type="EMBL" id="CAH1773419.1"/>
    </source>
</evidence>
<evidence type="ECO:0000256" key="2">
    <source>
        <dbReference type="ARBA" id="ARBA00004922"/>
    </source>
</evidence>
<keyword evidence="11" id="KW-0325">Glycoprotein</keyword>
<dbReference type="UniPathway" id="UPA00378"/>
<dbReference type="SUPFAM" id="SSF53756">
    <property type="entry name" value="UDP-Glycosyltransferase/glycogen phosphorylase"/>
    <property type="match status" value="1"/>
</dbReference>
<keyword evidence="9 12" id="KW-0333">Golgi apparatus</keyword>
<evidence type="ECO:0000313" key="16">
    <source>
        <dbReference type="Proteomes" id="UP000749559"/>
    </source>
</evidence>
<dbReference type="Proteomes" id="UP000749559">
    <property type="component" value="Unassembled WGS sequence"/>
</dbReference>
<keyword evidence="5 12" id="KW-0808">Transferase</keyword>
<dbReference type="Gene3D" id="3.40.50.11660">
    <property type="entry name" value="Glycosyl transferase family 10, C-terminal domain"/>
    <property type="match status" value="1"/>
</dbReference>
<evidence type="ECO:0000256" key="3">
    <source>
        <dbReference type="ARBA" id="ARBA00008919"/>
    </source>
</evidence>
<dbReference type="OrthoDB" id="427096at2759"/>
<dbReference type="PANTHER" id="PTHR48438:SF1">
    <property type="entry name" value="ALPHA-(1,3)-FUCOSYLTRANSFERASE C-RELATED"/>
    <property type="match status" value="1"/>
</dbReference>
<proteinExistence type="inferred from homology"/>
<keyword evidence="7" id="KW-0735">Signal-anchor</keyword>
<dbReference type="FunFam" id="3.40.50.11660:FF:000002">
    <property type="entry name" value="Alpha-(1,3)-fucosyltransferase"/>
    <property type="match status" value="1"/>
</dbReference>
<protein>
    <recommendedName>
        <fullName evidence="12">Fucosyltransferase</fullName>
        <ecNumber evidence="12">2.4.1.-</ecNumber>
    </recommendedName>
</protein>
<sequence length="404" mass="46913">FVMYTSSLYRADVSEYLMRTRFSDVVTTNSAVFLRNKTDVILPTNKTNKLTIKTEESLTKKSDVIMILLWSKCMGHACMPAGIYGDADFKCEVTEDRSKIKEAQAVMFHTCILSNVAEVGLPTYRSANQKWIFRCAEAPAKGAKSTRKIPLKFLELQDALKDAFNFTMTTRLDSDYHTYHGLYSVNPDPPKVLPDYAQGKSKPVAWIASHHCESQSRRELYVQRLREHIEVDAYGGCGWLTCPDPTNRAVCQRHVGATYKFYLAFENSDCRDYVTEKVWKNSFLMNTVPIVRGYYSNFKSILPPGSYIHTNEFPNPKALAKYLKYLDKNHTAYNEYLMNNEYKWRLTYKIDSTSSKRNWGNGLCRKLHETKGQTKTYKNIWKEFYSFDNNCYNYYDIPLNKFDK</sequence>
<evidence type="ECO:0000256" key="11">
    <source>
        <dbReference type="ARBA" id="ARBA00023180"/>
    </source>
</evidence>
<dbReference type="EC" id="2.4.1.-" evidence="12"/>
<comment type="pathway">
    <text evidence="2">Protein modification; protein glycosylation.</text>
</comment>
<keyword evidence="6 12" id="KW-0812">Transmembrane</keyword>
<accession>A0A8J1U9J4</accession>
<evidence type="ECO:0000259" key="13">
    <source>
        <dbReference type="Pfam" id="PF00852"/>
    </source>
</evidence>
<dbReference type="AlphaFoldDB" id="A0A8J1U9J4"/>
<feature type="domain" description="Fucosyltransferase N-terminal" evidence="14">
    <location>
        <begin position="66"/>
        <end position="178"/>
    </location>
</feature>
<keyword evidence="16" id="KW-1185">Reference proteome</keyword>
<dbReference type="GO" id="GO:0032580">
    <property type="term" value="C:Golgi cisterna membrane"/>
    <property type="evidence" value="ECO:0007669"/>
    <property type="project" value="UniProtKB-SubCell"/>
</dbReference>
<comment type="similarity">
    <text evidence="3 12">Belongs to the glycosyltransferase 10 family.</text>
</comment>
<name>A0A8J1U9J4_OWEFU</name>
<evidence type="ECO:0000256" key="10">
    <source>
        <dbReference type="ARBA" id="ARBA00023136"/>
    </source>
</evidence>
<gene>
    <name evidence="15" type="ORF">OFUS_LOCUS1019</name>
</gene>
<evidence type="ECO:0000256" key="4">
    <source>
        <dbReference type="ARBA" id="ARBA00022676"/>
    </source>
</evidence>
<dbReference type="Pfam" id="PF00852">
    <property type="entry name" value="Glyco_transf_10"/>
    <property type="match status" value="1"/>
</dbReference>
<comment type="subcellular location">
    <subcellularLocation>
        <location evidence="1">Golgi apparatus membrane</location>
        <topology evidence="1">Single-pass type II membrane protein</topology>
    </subcellularLocation>
    <subcellularLocation>
        <location evidence="12">Golgi apparatus</location>
        <location evidence="12">Golgi stack membrane</location>
        <topology evidence="12">Single-pass type II membrane protein</topology>
    </subcellularLocation>
</comment>
<dbReference type="InterPro" id="IPR038577">
    <property type="entry name" value="GT10-like_C_sf"/>
</dbReference>
<dbReference type="Pfam" id="PF17039">
    <property type="entry name" value="Glyco_tran_10_N"/>
    <property type="match status" value="1"/>
</dbReference>
<dbReference type="EMBL" id="CAIIXF020000001">
    <property type="protein sequence ID" value="CAH1773419.1"/>
    <property type="molecule type" value="Genomic_DNA"/>
</dbReference>
<comment type="caution">
    <text evidence="15">The sequence shown here is derived from an EMBL/GenBank/DDBJ whole genome shotgun (WGS) entry which is preliminary data.</text>
</comment>